<dbReference type="AlphaFoldDB" id="A0AAV1Q001"/>
<name>A0AAV1Q001_SCOSC</name>
<dbReference type="EMBL" id="CAWUFR010000423">
    <property type="protein sequence ID" value="CAK6977667.1"/>
    <property type="molecule type" value="Genomic_DNA"/>
</dbReference>
<dbReference type="PANTHER" id="PTHR10424">
    <property type="entry name" value="VIRAL ENVELOPE PROTEIN"/>
    <property type="match status" value="1"/>
</dbReference>
<evidence type="ECO:0000256" key="3">
    <source>
        <dbReference type="ARBA" id="ARBA00004563"/>
    </source>
</evidence>
<dbReference type="PANTHER" id="PTHR10424:SF81">
    <property type="entry name" value="ERVV2 PROTEIN"/>
    <property type="match status" value="1"/>
</dbReference>
<organism evidence="14 15">
    <name type="scientific">Scomber scombrus</name>
    <name type="common">Atlantic mackerel</name>
    <name type="synonym">Scomber vernalis</name>
    <dbReference type="NCBI Taxonomy" id="13677"/>
    <lineage>
        <taxon>Eukaryota</taxon>
        <taxon>Metazoa</taxon>
        <taxon>Chordata</taxon>
        <taxon>Craniata</taxon>
        <taxon>Vertebrata</taxon>
        <taxon>Euteleostomi</taxon>
        <taxon>Actinopterygii</taxon>
        <taxon>Neopterygii</taxon>
        <taxon>Teleostei</taxon>
        <taxon>Neoteleostei</taxon>
        <taxon>Acanthomorphata</taxon>
        <taxon>Pelagiaria</taxon>
        <taxon>Scombriformes</taxon>
        <taxon>Scombridae</taxon>
        <taxon>Scomber</taxon>
    </lineage>
</organism>
<sequence>MTAELRRRKRELFEDTHWKPWGFNADSLKDENVEQHNSCWSFLTFLSKGAPGTGPILAVYQHLGHWNPLFNLTANYDGCAREAIEFTGLVTFGNLKGSTKKAHSCWYMLCEQSFGPRPLLNLKNMTSVETPTQIPVLENLTCVCNNGIGQFMGHSQCYAYVTGHMKLQMYDKGGMSQAVDDTADQNITMNIGDTRVIVNNSLRYHVGLGIGFMYSNYWQCGNDTYEMLPTDWSGCCYLVKLQVHNIVMLRGTESYLNIKKRSTAQFHTIQSYHWRISLGEKWGIGILPWYGVTFLADHIDNITYSMSTFANETIKGFDWLTDNDKSHRLILLKHEMALDFLMARTG</sequence>
<keyword evidence="5" id="KW-0945">Host-virus interaction</keyword>
<keyword evidence="10" id="KW-0564">Palmitate</keyword>
<evidence type="ECO:0000256" key="7">
    <source>
        <dbReference type="ARBA" id="ARBA00022870"/>
    </source>
</evidence>
<keyword evidence="8" id="KW-1133">Transmembrane helix</keyword>
<evidence type="ECO:0000256" key="9">
    <source>
        <dbReference type="ARBA" id="ARBA00023136"/>
    </source>
</evidence>
<keyword evidence="15" id="KW-1185">Reference proteome</keyword>
<keyword evidence="11" id="KW-1015">Disulfide bond</keyword>
<evidence type="ECO:0000256" key="10">
    <source>
        <dbReference type="ARBA" id="ARBA00023139"/>
    </source>
</evidence>
<keyword evidence="9" id="KW-0472">Membrane</keyword>
<dbReference type="SUPFAM" id="SSF58069">
    <property type="entry name" value="Virus ectodomain"/>
    <property type="match status" value="1"/>
</dbReference>
<accession>A0AAV1Q001</accession>
<protein>
    <submittedName>
        <fullName evidence="14">Uncharacterized protein LOC115370519</fullName>
    </submittedName>
</protein>
<evidence type="ECO:0000256" key="8">
    <source>
        <dbReference type="ARBA" id="ARBA00022989"/>
    </source>
</evidence>
<reference evidence="14 15" key="1">
    <citation type="submission" date="2024-01" db="EMBL/GenBank/DDBJ databases">
        <authorList>
            <person name="Alioto T."/>
            <person name="Alioto T."/>
            <person name="Gomez Garrido J."/>
        </authorList>
    </citation>
    <scope>NUCLEOTIDE SEQUENCE [LARGE SCALE GENOMIC DNA]</scope>
</reference>
<evidence type="ECO:0000256" key="13">
    <source>
        <dbReference type="ARBA" id="ARBA00023288"/>
    </source>
</evidence>
<keyword evidence="6" id="KW-0812">Transmembrane</keyword>
<comment type="subcellular location">
    <subcellularLocation>
        <location evidence="1">Host cell membrane</location>
        <topology evidence="1">Single-pass type I membrane protein</topology>
    </subcellularLocation>
    <subcellularLocation>
        <location evidence="2">Host endomembrane system</location>
        <topology evidence="2">Peripheral membrane protein</topology>
    </subcellularLocation>
    <subcellularLocation>
        <location evidence="3">Virion membrane</location>
        <topology evidence="3">Single-pass type I membrane protein</topology>
    </subcellularLocation>
</comment>
<comment type="caution">
    <text evidence="14">The sequence shown here is derived from an EMBL/GenBank/DDBJ whole genome shotgun (WGS) entry which is preliminary data.</text>
</comment>
<dbReference type="Gene3D" id="1.10.287.210">
    <property type="match status" value="1"/>
</dbReference>
<evidence type="ECO:0000256" key="6">
    <source>
        <dbReference type="ARBA" id="ARBA00022692"/>
    </source>
</evidence>
<evidence type="ECO:0000313" key="14">
    <source>
        <dbReference type="EMBL" id="CAK6977667.1"/>
    </source>
</evidence>
<keyword evidence="13" id="KW-0449">Lipoprotein</keyword>
<evidence type="ECO:0000256" key="2">
    <source>
        <dbReference type="ARBA" id="ARBA00004531"/>
    </source>
</evidence>
<keyword evidence="12" id="KW-0325">Glycoprotein</keyword>
<evidence type="ECO:0000256" key="4">
    <source>
        <dbReference type="ARBA" id="ARBA00022511"/>
    </source>
</evidence>
<proteinExistence type="predicted"/>
<evidence type="ECO:0000256" key="11">
    <source>
        <dbReference type="ARBA" id="ARBA00023157"/>
    </source>
</evidence>
<evidence type="ECO:0000256" key="5">
    <source>
        <dbReference type="ARBA" id="ARBA00022581"/>
    </source>
</evidence>
<dbReference type="InterPro" id="IPR018154">
    <property type="entry name" value="TLV/ENV_coat_polyprotein"/>
</dbReference>
<dbReference type="Proteomes" id="UP001314229">
    <property type="component" value="Unassembled WGS sequence"/>
</dbReference>
<gene>
    <name evidence="14" type="ORF">FSCOSCO3_A028151</name>
</gene>
<keyword evidence="7" id="KW-1043">Host membrane</keyword>
<evidence type="ECO:0000256" key="12">
    <source>
        <dbReference type="ARBA" id="ARBA00023180"/>
    </source>
</evidence>
<evidence type="ECO:0000313" key="15">
    <source>
        <dbReference type="Proteomes" id="UP001314229"/>
    </source>
</evidence>
<evidence type="ECO:0000256" key="1">
    <source>
        <dbReference type="ARBA" id="ARBA00004402"/>
    </source>
</evidence>
<keyword evidence="4" id="KW-1032">Host cell membrane</keyword>